<feature type="short sequence motif" description="Histidine triad motif" evidence="4">
    <location>
        <begin position="117"/>
        <end position="121"/>
    </location>
</feature>
<proteinExistence type="predicted"/>
<evidence type="ECO:0000313" key="7">
    <source>
        <dbReference type="Proteomes" id="UP000031433"/>
    </source>
</evidence>
<evidence type="ECO:0000313" key="6">
    <source>
        <dbReference type="EMBL" id="KIE42331.1"/>
    </source>
</evidence>
<keyword evidence="7" id="KW-1185">Reference proteome</keyword>
<dbReference type="CDD" id="cd01275">
    <property type="entry name" value="FHIT"/>
    <property type="match status" value="1"/>
</dbReference>
<feature type="active site" description="Tele-AMP-histidine intermediate" evidence="2">
    <location>
        <position position="119"/>
    </location>
</feature>
<accession>A0A0C1QW00</accession>
<dbReference type="Proteomes" id="UP000031433">
    <property type="component" value="Unassembled WGS sequence"/>
</dbReference>
<reference evidence="6 7" key="1">
    <citation type="submission" date="2015-01" db="EMBL/GenBank/DDBJ databases">
        <title>Genome sequence of the anaerobic bacterium Geobacter soli GSS01, a dissimilatory Fe(III) reducer from soil.</title>
        <authorList>
            <person name="Yang G."/>
            <person name="Zhou S."/>
        </authorList>
    </citation>
    <scope>NUCLEOTIDE SEQUENCE [LARGE SCALE GENOMIC DNA]</scope>
    <source>
        <strain evidence="6 7">GSS01</strain>
    </source>
</reference>
<evidence type="ECO:0000256" key="3">
    <source>
        <dbReference type="PIRSR" id="PIRSR639383-2"/>
    </source>
</evidence>
<name>A0A0C1QW00_9BACT</name>
<gene>
    <name evidence="6" type="ORF">SE37_06685</name>
</gene>
<evidence type="ECO:0000259" key="5">
    <source>
        <dbReference type="PROSITE" id="PS51084"/>
    </source>
</evidence>
<dbReference type="InterPro" id="IPR011146">
    <property type="entry name" value="HIT-like"/>
</dbReference>
<comment type="caution">
    <text evidence="6">The sequence shown here is derived from an EMBL/GenBank/DDBJ whole genome shotgun (WGS) entry which is preliminary data.</text>
</comment>
<feature type="binding site" evidence="3">
    <location>
        <position position="49"/>
    </location>
    <ligand>
        <name>substrate</name>
    </ligand>
</feature>
<organism evidence="6 7">
    <name type="scientific">Geobacter soli</name>
    <dbReference type="NCBI Taxonomy" id="1510391"/>
    <lineage>
        <taxon>Bacteria</taxon>
        <taxon>Pseudomonadati</taxon>
        <taxon>Thermodesulfobacteriota</taxon>
        <taxon>Desulfuromonadia</taxon>
        <taxon>Geobacterales</taxon>
        <taxon>Geobacteraceae</taxon>
        <taxon>Geobacter</taxon>
    </lineage>
</organism>
<dbReference type="PROSITE" id="PS51084">
    <property type="entry name" value="HIT_2"/>
    <property type="match status" value="1"/>
</dbReference>
<keyword evidence="1" id="KW-0547">Nucleotide-binding</keyword>
<evidence type="ECO:0000256" key="1">
    <source>
        <dbReference type="ARBA" id="ARBA00022741"/>
    </source>
</evidence>
<dbReference type="Pfam" id="PF01230">
    <property type="entry name" value="HIT"/>
    <property type="match status" value="1"/>
</dbReference>
<feature type="domain" description="HIT" evidence="5">
    <location>
        <begin position="22"/>
        <end position="132"/>
    </location>
</feature>
<feature type="binding site" evidence="3">
    <location>
        <position position="121"/>
    </location>
    <ligand>
        <name>substrate</name>
    </ligand>
</feature>
<dbReference type="GO" id="GO:0000166">
    <property type="term" value="F:nucleotide binding"/>
    <property type="evidence" value="ECO:0007669"/>
    <property type="project" value="UniProtKB-KW"/>
</dbReference>
<dbReference type="InterPro" id="IPR039383">
    <property type="entry name" value="FHIT"/>
</dbReference>
<evidence type="ECO:0000256" key="2">
    <source>
        <dbReference type="PIRSR" id="PIRSR639383-1"/>
    </source>
</evidence>
<keyword evidence="6" id="KW-0378">Hydrolase</keyword>
<dbReference type="PANTHER" id="PTHR42997">
    <property type="entry name" value="HIT FAMILY HYDROLASE"/>
    <property type="match status" value="1"/>
</dbReference>
<feature type="binding site" evidence="3">
    <location>
        <begin position="111"/>
        <end position="114"/>
    </location>
    <ligand>
        <name>substrate</name>
    </ligand>
</feature>
<protein>
    <submittedName>
        <fullName evidence="6">HIT family hydrolase</fullName>
    </submittedName>
</protein>
<dbReference type="RefSeq" id="WP_039644811.1">
    <property type="nucleotide sequence ID" value="NZ_JXBL01000001.1"/>
</dbReference>
<dbReference type="PANTHER" id="PTHR42997:SF1">
    <property type="entry name" value="AP-4-A PHOSPHORYLASE"/>
    <property type="match status" value="1"/>
</dbReference>
<dbReference type="GO" id="GO:0016787">
    <property type="term" value="F:hydrolase activity"/>
    <property type="evidence" value="ECO:0007669"/>
    <property type="project" value="UniProtKB-KW"/>
</dbReference>
<dbReference type="InterPro" id="IPR036265">
    <property type="entry name" value="HIT-like_sf"/>
</dbReference>
<evidence type="ECO:0000256" key="4">
    <source>
        <dbReference type="PROSITE-ProRule" id="PRU00464"/>
    </source>
</evidence>
<sequence length="162" mass="18187">MERVWAPWRMEYLVDEKPAGCIFCPTNGQASDRDRLILHRTPLSLVMLNRYPYTNGHLMVAPLRHTADMDSLSEAEMLDLFRTVRLCRSILQDAASPNGYNIGINLGKAAGAGVDDHLHIHVVPRWNGDTNFMGVVADLRIVPEGLLAAWDRLAPLFPRETP</sequence>
<dbReference type="AlphaFoldDB" id="A0A0C1QW00"/>
<dbReference type="Gene3D" id="3.30.428.10">
    <property type="entry name" value="HIT-like"/>
    <property type="match status" value="1"/>
</dbReference>
<dbReference type="SUPFAM" id="SSF54197">
    <property type="entry name" value="HIT-like"/>
    <property type="match status" value="1"/>
</dbReference>
<dbReference type="EMBL" id="JXBL01000001">
    <property type="protein sequence ID" value="KIE42331.1"/>
    <property type="molecule type" value="Genomic_DNA"/>
</dbReference>
<dbReference type="InterPro" id="IPR052908">
    <property type="entry name" value="AP-4-A_phosphorylase"/>
</dbReference>